<keyword evidence="2" id="KW-1185">Reference proteome</keyword>
<organism evidence="1 2">
    <name type="scientific">Clathrus columnatus</name>
    <dbReference type="NCBI Taxonomy" id="1419009"/>
    <lineage>
        <taxon>Eukaryota</taxon>
        <taxon>Fungi</taxon>
        <taxon>Dikarya</taxon>
        <taxon>Basidiomycota</taxon>
        <taxon>Agaricomycotina</taxon>
        <taxon>Agaricomycetes</taxon>
        <taxon>Phallomycetidae</taxon>
        <taxon>Phallales</taxon>
        <taxon>Clathraceae</taxon>
        <taxon>Clathrus</taxon>
    </lineage>
</organism>
<name>A0AAV5A6I0_9AGAM</name>
<comment type="caution">
    <text evidence="1">The sequence shown here is derived from an EMBL/GenBank/DDBJ whole genome shotgun (WGS) entry which is preliminary data.</text>
</comment>
<dbReference type="EMBL" id="BPWL01000003">
    <property type="protein sequence ID" value="GJJ08854.1"/>
    <property type="molecule type" value="Genomic_DNA"/>
</dbReference>
<gene>
    <name evidence="1" type="ORF">Clacol_003074</name>
</gene>
<evidence type="ECO:0000313" key="1">
    <source>
        <dbReference type="EMBL" id="GJJ08854.1"/>
    </source>
</evidence>
<accession>A0AAV5A6I0</accession>
<dbReference type="Proteomes" id="UP001050691">
    <property type="component" value="Unassembled WGS sequence"/>
</dbReference>
<reference evidence="1" key="1">
    <citation type="submission" date="2021-10" db="EMBL/GenBank/DDBJ databases">
        <title>De novo Genome Assembly of Clathrus columnatus (Basidiomycota, Fungi) Using Illumina and Nanopore Sequence Data.</title>
        <authorList>
            <person name="Ogiso-Tanaka E."/>
            <person name="Itagaki H."/>
            <person name="Hosoya T."/>
            <person name="Hosaka K."/>
        </authorList>
    </citation>
    <scope>NUCLEOTIDE SEQUENCE</scope>
    <source>
        <strain evidence="1">MO-923</strain>
    </source>
</reference>
<evidence type="ECO:0000313" key="2">
    <source>
        <dbReference type="Proteomes" id="UP001050691"/>
    </source>
</evidence>
<sequence length="133" mass="14789">MSDVAQLTRYVIALIRPEGAPNQTVYSKYRIEGTLDNPETGIKEIWTFNVNSDVAVPRFWSVSADKKPPERTVLGTYTDMSQFAGFDRFSGAIGDSKFYLRTDRGVVFKGDIVGDPTEGQSFTSAGTWFKSQS</sequence>
<proteinExistence type="predicted"/>
<dbReference type="AlphaFoldDB" id="A0AAV5A6I0"/>
<protein>
    <submittedName>
        <fullName evidence="1">Uncharacterized protein</fullName>
    </submittedName>
</protein>